<dbReference type="HOGENOM" id="CLU_406673_0_0_1"/>
<dbReference type="PANTHER" id="PTHR12658">
    <property type="entry name" value="BETA-TUBULIN COFACTOR D"/>
    <property type="match status" value="1"/>
</dbReference>
<evidence type="ECO:0000259" key="2">
    <source>
        <dbReference type="Pfam" id="PF25767"/>
    </source>
</evidence>
<sequence>MASKNKAEEDITPECEVHGNPKKKRKIDSLLLEMANQTVDNLKDLVEDGLQTIIADNCLLDVKQGFVFVPALFDPNIAHKIINFFIKKYPNIDVSKTEKTSDSQRLILLSIEQLIDLLEAVDATCVFCGDSKRLDLANFLREEIARAEAEVQNGEKSGLEAFLKVSIVVKIPFHLQRFDTSTSEPIMERILNVCKKYLAGTTKAQDMAFYVLAIYLTRPDVKDSYLPGFINWAHEVLTKDSAQFKKGVLSTLAGVFKHGQREQMMEHAHAVLRTILTIKFPPSELLIQLRNRLIFLKPRVASWRYQRGSRSLAANLQQSQPVETKAAISVNDEDDHDYDVPEEIEEVLYSKRHWAADQSLIKELCRPARHGLLLPQRLSSVLPFMEQAMLYDEFRGTRRSTGHFSSRHRHSDHLRLVRLRKNAYLQLSLFVAQYEEYRPHLIQHLVDRKVIHWDTVIRQLTSQVLHQMTFLDPESMKLILSTQILPRCTNPELYLRHGSILASGKVISALCQVAKDHQRRLPDELGDVAMESITQTCIDILEERFWRSFGGDPMRIAVCHFIQDLSSGGFPLPDAVDDRWLKALRECLASADSNVQQSAISAVTTLIGEYFRHQPVEKLTALLNHFLPEVTSNNQQARVGNALALGSMPRFLLTLSLPKVIQQLCTCALITDKTLQ</sequence>
<feature type="compositionally biased region" description="Basic and acidic residues" evidence="1">
    <location>
        <begin position="1"/>
        <end position="19"/>
    </location>
</feature>
<feature type="domain" description="Tubulin-folding cofactor D ARM repeats" evidence="2">
    <location>
        <begin position="290"/>
        <end position="348"/>
    </location>
</feature>
<dbReference type="InterPro" id="IPR011989">
    <property type="entry name" value="ARM-like"/>
</dbReference>
<dbReference type="InterPro" id="IPR033162">
    <property type="entry name" value="TBCD"/>
</dbReference>
<dbReference type="PhylomeDB" id="E9I1W0"/>
<evidence type="ECO:0000313" key="3">
    <source>
        <dbReference type="EMBL" id="EFX62020.1"/>
    </source>
</evidence>
<protein>
    <recommendedName>
        <fullName evidence="2">Tubulin-folding cofactor D ARM repeats domain-containing protein</fullName>
    </recommendedName>
</protein>
<evidence type="ECO:0000313" key="4">
    <source>
        <dbReference type="Proteomes" id="UP000000305"/>
    </source>
</evidence>
<dbReference type="OrthoDB" id="6336275at2759"/>
<evidence type="ECO:0000256" key="1">
    <source>
        <dbReference type="SAM" id="MobiDB-lite"/>
    </source>
</evidence>
<dbReference type="GO" id="GO:0070830">
    <property type="term" value="P:bicellular tight junction assembly"/>
    <property type="evidence" value="ECO:0000318"/>
    <property type="project" value="GO_Central"/>
</dbReference>
<dbReference type="Proteomes" id="UP000000305">
    <property type="component" value="Unassembled WGS sequence"/>
</dbReference>
<dbReference type="GO" id="GO:0005096">
    <property type="term" value="F:GTPase activator activity"/>
    <property type="evidence" value="ECO:0000318"/>
    <property type="project" value="GO_Central"/>
</dbReference>
<dbReference type="Pfam" id="PF25767">
    <property type="entry name" value="ARM_TBCD_2nd"/>
    <property type="match status" value="1"/>
</dbReference>
<dbReference type="eggNOG" id="KOG1943">
    <property type="taxonomic scope" value="Eukaryota"/>
</dbReference>
<accession>E9I1W0</accession>
<keyword evidence="4" id="KW-1185">Reference proteome</keyword>
<dbReference type="AlphaFoldDB" id="E9I1W0"/>
<reference evidence="3 4" key="1">
    <citation type="journal article" date="2011" name="Science">
        <title>The ecoresponsive genome of Daphnia pulex.</title>
        <authorList>
            <person name="Colbourne J.K."/>
            <person name="Pfrender M.E."/>
            <person name="Gilbert D."/>
            <person name="Thomas W.K."/>
            <person name="Tucker A."/>
            <person name="Oakley T.H."/>
            <person name="Tokishita S."/>
            <person name="Aerts A."/>
            <person name="Arnold G.J."/>
            <person name="Basu M.K."/>
            <person name="Bauer D.J."/>
            <person name="Caceres C.E."/>
            <person name="Carmel L."/>
            <person name="Casola C."/>
            <person name="Choi J.H."/>
            <person name="Detter J.C."/>
            <person name="Dong Q."/>
            <person name="Dusheyko S."/>
            <person name="Eads B.D."/>
            <person name="Frohlich T."/>
            <person name="Geiler-Samerotte K.A."/>
            <person name="Gerlach D."/>
            <person name="Hatcher P."/>
            <person name="Jogdeo S."/>
            <person name="Krijgsveld J."/>
            <person name="Kriventseva E.V."/>
            <person name="Kultz D."/>
            <person name="Laforsch C."/>
            <person name="Lindquist E."/>
            <person name="Lopez J."/>
            <person name="Manak J.R."/>
            <person name="Muller J."/>
            <person name="Pangilinan J."/>
            <person name="Patwardhan R.P."/>
            <person name="Pitluck S."/>
            <person name="Pritham E.J."/>
            <person name="Rechtsteiner A."/>
            <person name="Rho M."/>
            <person name="Rogozin I.B."/>
            <person name="Sakarya O."/>
            <person name="Salamov A."/>
            <person name="Schaack S."/>
            <person name="Shapiro H."/>
            <person name="Shiga Y."/>
            <person name="Skalitzky C."/>
            <person name="Smith Z."/>
            <person name="Souvorov A."/>
            <person name="Sung W."/>
            <person name="Tang Z."/>
            <person name="Tsuchiya D."/>
            <person name="Tu H."/>
            <person name="Vos H."/>
            <person name="Wang M."/>
            <person name="Wolf Y.I."/>
            <person name="Yamagata H."/>
            <person name="Yamada T."/>
            <person name="Ye Y."/>
            <person name="Shaw J.R."/>
            <person name="Andrews J."/>
            <person name="Crease T.J."/>
            <person name="Tang H."/>
            <person name="Lucas S.M."/>
            <person name="Robertson H.M."/>
            <person name="Bork P."/>
            <person name="Koonin E.V."/>
            <person name="Zdobnov E.M."/>
            <person name="Grigoriev I.V."/>
            <person name="Lynch M."/>
            <person name="Boore J.L."/>
        </authorList>
    </citation>
    <scope>NUCLEOTIDE SEQUENCE [LARGE SCALE GENOMIC DNA]</scope>
</reference>
<organism evidence="3 4">
    <name type="scientific">Daphnia pulex</name>
    <name type="common">Water flea</name>
    <dbReference type="NCBI Taxonomy" id="6669"/>
    <lineage>
        <taxon>Eukaryota</taxon>
        <taxon>Metazoa</taxon>
        <taxon>Ecdysozoa</taxon>
        <taxon>Arthropoda</taxon>
        <taxon>Crustacea</taxon>
        <taxon>Branchiopoda</taxon>
        <taxon>Diplostraca</taxon>
        <taxon>Cladocera</taxon>
        <taxon>Anomopoda</taxon>
        <taxon>Daphniidae</taxon>
        <taxon>Daphnia</taxon>
    </lineage>
</organism>
<feature type="region of interest" description="Disordered" evidence="1">
    <location>
        <begin position="1"/>
        <end position="20"/>
    </location>
</feature>
<dbReference type="GO" id="GO:0000226">
    <property type="term" value="P:microtubule cytoskeleton organization"/>
    <property type="evidence" value="ECO:0000318"/>
    <property type="project" value="GO_Central"/>
</dbReference>
<name>E9I1W0_DAPPU</name>
<dbReference type="GO" id="GO:0006457">
    <property type="term" value="P:protein folding"/>
    <property type="evidence" value="ECO:0000318"/>
    <property type="project" value="GO_Central"/>
</dbReference>
<dbReference type="Pfam" id="PF23579">
    <property type="entry name" value="ARM_TBCD"/>
    <property type="match status" value="1"/>
</dbReference>
<dbReference type="InterPro" id="IPR058033">
    <property type="entry name" value="ARM_TBCD_2nd"/>
</dbReference>
<dbReference type="GO" id="GO:0007021">
    <property type="term" value="P:tubulin complex assembly"/>
    <property type="evidence" value="ECO:0007669"/>
    <property type="project" value="InterPro"/>
</dbReference>
<dbReference type="GO" id="GO:0034333">
    <property type="term" value="P:adherens junction assembly"/>
    <property type="evidence" value="ECO:0000318"/>
    <property type="project" value="GO_Central"/>
</dbReference>
<dbReference type="GO" id="GO:0016328">
    <property type="term" value="C:lateral plasma membrane"/>
    <property type="evidence" value="ECO:0000318"/>
    <property type="project" value="GO_Central"/>
</dbReference>
<dbReference type="Gene3D" id="1.25.10.10">
    <property type="entry name" value="Leucine-rich Repeat Variant"/>
    <property type="match status" value="1"/>
</dbReference>
<dbReference type="InterPro" id="IPR016024">
    <property type="entry name" value="ARM-type_fold"/>
</dbReference>
<dbReference type="KEGG" id="dpx:DAPPUDRAFT_120630"/>
<dbReference type="PANTHER" id="PTHR12658:SF0">
    <property type="entry name" value="TUBULIN-SPECIFIC CHAPERONE D"/>
    <property type="match status" value="1"/>
</dbReference>
<dbReference type="InParanoid" id="E9I1W0"/>
<dbReference type="EMBL" id="GL733896">
    <property type="protein sequence ID" value="EFX62020.1"/>
    <property type="molecule type" value="Genomic_DNA"/>
</dbReference>
<dbReference type="SUPFAM" id="SSF48371">
    <property type="entry name" value="ARM repeat"/>
    <property type="match status" value="1"/>
</dbReference>
<gene>
    <name evidence="3" type="ORF">DAPPUDRAFT_120630</name>
</gene>
<dbReference type="GO" id="GO:0007023">
    <property type="term" value="P:post-chaperonin tubulin folding pathway"/>
    <property type="evidence" value="ECO:0007669"/>
    <property type="project" value="InterPro"/>
</dbReference>
<dbReference type="GO" id="GO:0048487">
    <property type="term" value="F:beta-tubulin binding"/>
    <property type="evidence" value="ECO:0000318"/>
    <property type="project" value="GO_Central"/>
</dbReference>
<dbReference type="FunFam" id="1.25.10.10:FF:000900">
    <property type="entry name" value="Uncharacterized protein"/>
    <property type="match status" value="1"/>
</dbReference>
<proteinExistence type="predicted"/>